<dbReference type="FunFam" id="3.40.47.10:FF:000019">
    <property type="entry name" value="Polyketide synthase type I"/>
    <property type="match status" value="2"/>
</dbReference>
<dbReference type="SMART" id="SM00825">
    <property type="entry name" value="PKS_KS"/>
    <property type="match status" value="3"/>
</dbReference>
<dbReference type="PROSITE" id="PS52004">
    <property type="entry name" value="KS3_2"/>
    <property type="match status" value="3"/>
</dbReference>
<dbReference type="PROSITE" id="PS50075">
    <property type="entry name" value="CARRIER"/>
    <property type="match status" value="3"/>
</dbReference>
<feature type="region of interest" description="Disordered" evidence="9">
    <location>
        <begin position="43"/>
        <end position="63"/>
    </location>
</feature>
<gene>
    <name evidence="13" type="primary">chmGI</name>
</gene>
<dbReference type="SMART" id="SM00822">
    <property type="entry name" value="PKS_KR"/>
    <property type="match status" value="2"/>
</dbReference>
<dbReference type="InterPro" id="IPR042104">
    <property type="entry name" value="PKS_dehydratase_sf"/>
</dbReference>
<dbReference type="CDD" id="cd00833">
    <property type="entry name" value="PKS"/>
    <property type="match status" value="3"/>
</dbReference>
<dbReference type="PANTHER" id="PTHR43775">
    <property type="entry name" value="FATTY ACID SYNTHASE"/>
    <property type="match status" value="1"/>
</dbReference>
<dbReference type="PROSITE" id="PS00606">
    <property type="entry name" value="KS3_1"/>
    <property type="match status" value="2"/>
</dbReference>
<evidence type="ECO:0000259" key="10">
    <source>
        <dbReference type="PROSITE" id="PS50075"/>
    </source>
</evidence>
<dbReference type="InterPro" id="IPR016036">
    <property type="entry name" value="Malonyl_transacylase_ACP-bd"/>
</dbReference>
<dbReference type="GO" id="GO:0033068">
    <property type="term" value="P:macrolide biosynthetic process"/>
    <property type="evidence" value="ECO:0007669"/>
    <property type="project" value="UniProtKB-ARBA"/>
</dbReference>
<protein>
    <submittedName>
        <fullName evidence="13">Polyketide synthase subunit</fullName>
    </submittedName>
</protein>
<feature type="region of interest" description="Disordered" evidence="9">
    <location>
        <begin position="4231"/>
        <end position="4254"/>
    </location>
</feature>
<keyword evidence="6" id="KW-0511">Multifunctional enzyme</keyword>
<dbReference type="InterPro" id="IPR036291">
    <property type="entry name" value="NAD(P)-bd_dom_sf"/>
</dbReference>
<dbReference type="Pfam" id="PF22953">
    <property type="entry name" value="SpnB_Rossmann"/>
    <property type="match status" value="1"/>
</dbReference>
<evidence type="ECO:0000256" key="1">
    <source>
        <dbReference type="ARBA" id="ARBA00004792"/>
    </source>
</evidence>
<dbReference type="InterPro" id="IPR014030">
    <property type="entry name" value="Ketoacyl_synth_N"/>
</dbReference>
<feature type="domain" description="Carrier" evidence="10">
    <location>
        <begin position="4271"/>
        <end position="4346"/>
    </location>
</feature>
<dbReference type="SMART" id="SM01294">
    <property type="entry name" value="PKS_PP_betabranch"/>
    <property type="match status" value="3"/>
</dbReference>
<dbReference type="Gene3D" id="3.10.129.110">
    <property type="entry name" value="Polyketide synthase dehydratase"/>
    <property type="match status" value="1"/>
</dbReference>
<dbReference type="FunFam" id="1.10.1200.10:FF:000007">
    <property type="entry name" value="Probable polyketide synthase pks17"/>
    <property type="match status" value="1"/>
</dbReference>
<dbReference type="GO" id="GO:0005886">
    <property type="term" value="C:plasma membrane"/>
    <property type="evidence" value="ECO:0007669"/>
    <property type="project" value="TreeGrafter"/>
</dbReference>
<dbReference type="InterPro" id="IPR006162">
    <property type="entry name" value="Ppantetheine_attach_site"/>
</dbReference>
<dbReference type="Pfam" id="PF02801">
    <property type="entry name" value="Ketoacyl-synt_C"/>
    <property type="match status" value="3"/>
</dbReference>
<dbReference type="InterPro" id="IPR049552">
    <property type="entry name" value="PKS_DH_N"/>
</dbReference>
<dbReference type="GO" id="GO:0006633">
    <property type="term" value="P:fatty acid biosynthetic process"/>
    <property type="evidence" value="ECO:0007669"/>
    <property type="project" value="InterPro"/>
</dbReference>
<comment type="pathway">
    <text evidence="1">Antibiotic biosynthesis.</text>
</comment>
<dbReference type="PROSITE" id="PS52019">
    <property type="entry name" value="PKS_MFAS_DH"/>
    <property type="match status" value="1"/>
</dbReference>
<dbReference type="GO" id="GO:0004312">
    <property type="term" value="F:fatty acid synthase activity"/>
    <property type="evidence" value="ECO:0007669"/>
    <property type="project" value="TreeGrafter"/>
</dbReference>
<dbReference type="InterPro" id="IPR057326">
    <property type="entry name" value="KR_dom"/>
</dbReference>
<dbReference type="Gene3D" id="1.10.1200.10">
    <property type="entry name" value="ACP-like"/>
    <property type="match status" value="3"/>
</dbReference>
<evidence type="ECO:0000259" key="11">
    <source>
        <dbReference type="PROSITE" id="PS52004"/>
    </source>
</evidence>
<evidence type="ECO:0000256" key="5">
    <source>
        <dbReference type="ARBA" id="ARBA00023194"/>
    </source>
</evidence>
<dbReference type="Gene3D" id="3.40.47.10">
    <property type="match status" value="3"/>
</dbReference>
<dbReference type="SUPFAM" id="SSF53901">
    <property type="entry name" value="Thiolase-like"/>
    <property type="match status" value="3"/>
</dbReference>
<dbReference type="Pfam" id="PF16197">
    <property type="entry name" value="KAsynt_C_assoc"/>
    <property type="match status" value="3"/>
</dbReference>
<feature type="region of interest" description="Disordered" evidence="9">
    <location>
        <begin position="4399"/>
        <end position="4424"/>
    </location>
</feature>
<feature type="domain" description="Ketosynthase family 3 (KS3)" evidence="11">
    <location>
        <begin position="1062"/>
        <end position="1487"/>
    </location>
</feature>
<dbReference type="InterPro" id="IPR020807">
    <property type="entry name" value="PKS_DH"/>
</dbReference>
<dbReference type="InterPro" id="IPR055123">
    <property type="entry name" value="SpnB-like_Rossmann"/>
</dbReference>
<proteinExistence type="predicted"/>
<feature type="domain" description="PKS/mFAS DH" evidence="12">
    <location>
        <begin position="3458"/>
        <end position="3739"/>
    </location>
</feature>
<dbReference type="EMBL" id="AY509120">
    <property type="protein sequence ID" value="AAS79459.1"/>
    <property type="molecule type" value="Genomic_DNA"/>
</dbReference>
<dbReference type="Gene3D" id="3.40.366.10">
    <property type="entry name" value="Malonyl-Coenzyme A Acyl Carrier Protein, domain 2"/>
    <property type="match status" value="3"/>
</dbReference>
<dbReference type="Pfam" id="PF14765">
    <property type="entry name" value="PS-DH"/>
    <property type="match status" value="1"/>
</dbReference>
<feature type="domain" description="Ketosynthase family 3 (KS3)" evidence="11">
    <location>
        <begin position="67"/>
        <end position="476"/>
    </location>
</feature>
<keyword evidence="5" id="KW-0045">Antibiotic biosynthesis</keyword>
<feature type="domain" description="Ketosynthase family 3 (KS3)" evidence="11">
    <location>
        <begin position="2558"/>
        <end position="2983"/>
    </location>
</feature>
<dbReference type="InterPro" id="IPR013968">
    <property type="entry name" value="PKS_KR"/>
</dbReference>
<dbReference type="InterPro" id="IPR014031">
    <property type="entry name" value="Ketoacyl_synth_C"/>
</dbReference>
<feature type="domain" description="Carrier" evidence="10">
    <location>
        <begin position="2459"/>
        <end position="2534"/>
    </location>
</feature>
<dbReference type="Pfam" id="PF08659">
    <property type="entry name" value="KR"/>
    <property type="match status" value="2"/>
</dbReference>
<dbReference type="SMART" id="SM00827">
    <property type="entry name" value="PKS_AT"/>
    <property type="match status" value="3"/>
</dbReference>
<dbReference type="InterPro" id="IPR016035">
    <property type="entry name" value="Acyl_Trfase/lysoPLipase"/>
</dbReference>
<dbReference type="GO" id="GO:0004315">
    <property type="term" value="F:3-oxoacyl-[acyl-carrier-protein] synthase activity"/>
    <property type="evidence" value="ECO:0007669"/>
    <property type="project" value="InterPro"/>
</dbReference>
<evidence type="ECO:0000259" key="12">
    <source>
        <dbReference type="PROSITE" id="PS52019"/>
    </source>
</evidence>
<dbReference type="SMR" id="Q5SFB4"/>
<dbReference type="FunFam" id="3.40.366.10:FF:000002">
    <property type="entry name" value="Probable polyketide synthase 2"/>
    <property type="match status" value="3"/>
</dbReference>
<evidence type="ECO:0000256" key="9">
    <source>
        <dbReference type="SAM" id="MobiDB-lite"/>
    </source>
</evidence>
<reference evidence="13" key="1">
    <citation type="journal article" date="2004" name="Antimicrob. Agents Chemother.">
        <title>Chalcomycin biosynthesis gene cluster from Streptomyces bikiniensis: novel features of an unusual ketolide produced through expression of the chm polyketide synthase in Streptomyces fradiae.</title>
        <authorList>
            <person name="Ward S.L."/>
            <person name="Hu Z."/>
            <person name="Schirmer A."/>
            <person name="Reid R."/>
            <person name="Revill W.P."/>
            <person name="Reeves C.D."/>
            <person name="Petrakovsky O.V."/>
            <person name="Dong S.D."/>
            <person name="Katz L."/>
        </authorList>
    </citation>
    <scope>NUCLEOTIDE SEQUENCE</scope>
    <source>
        <strain evidence="13">NRRL 2737</strain>
    </source>
</reference>
<feature type="region of interest" description="C-terminal hotdog fold" evidence="8">
    <location>
        <begin position="3598"/>
        <end position="3739"/>
    </location>
</feature>
<dbReference type="PROSITE" id="PS00012">
    <property type="entry name" value="PHOSPHOPANTETHEINE"/>
    <property type="match status" value="2"/>
</dbReference>
<evidence type="ECO:0000256" key="7">
    <source>
        <dbReference type="ARBA" id="ARBA00023315"/>
    </source>
</evidence>
<dbReference type="GO" id="GO:0071770">
    <property type="term" value="P:DIM/DIP cell wall layer assembly"/>
    <property type="evidence" value="ECO:0007669"/>
    <property type="project" value="TreeGrafter"/>
</dbReference>
<dbReference type="SUPFAM" id="SSF55048">
    <property type="entry name" value="Probable ACP-binding domain of malonyl-CoA ACP transacylase"/>
    <property type="match status" value="3"/>
</dbReference>
<sequence>MRAPYGNRQVNRRFLREFRAKRPHCVSPLHFLAEFSESRQTTGSAGVTAPIDRPGVSMAPKSGAQRSSDIAVVGMSCRLPGAPGIDEFWHLLTTGGSAIERRADGTWRGSLDGAADFDAAFFDMTPRQAAAADPQQRLMLELGWTALENAGIVPGSLAGTDTGVFVGIAADDYAALLHRSATPVSGHTATGLSRGMAANRLSYLLGLRGPSLAVDSAQSSSLVAVHLACESLRRGESDLAIVGGVSLILAEDSTAGMELMGALSPDGRCHTFDARANGYVRGEGGACVVLKPLERALADGDRVHCVVRGSAVNNDGGGSTLTTPHREAQAAVLRAAYERAGVGPDQVSYVELHGTGTPVGDPVEAAALGAVLGTAHGRNAPLSVGSVKTNVGHLEAAAGLVGFVKAALCVREGVVPPSLNHATPNPAIPMDRLNLRVPTRLEPWPHPDDRATGRLRLAGVSSFGMGGTNAHVVVEEAPLPEAGEPVGAGVPLAVVPVVVSGRSAGAVAELASRLNESVRSDRLVDVGLSSVVSRSVFEHRSVVLAGDSAELSAGLDALAADGVSPVLVSGVASVGGGRSVFVFPGAGVKWAGMALGLWAESAVFAESMARCEAAFAGLVEWRLADVLGDGAALEREDVVQPASFAVMVSLAALWRSLGVVPDAVVGHSQGEIAAAVVAGGLSLEDGARVVVLRARVAEEVLSGGGIASVRLSRAEVEERLAGGGGGLSVAVVNAPSSTVVAGELGDLDRFVAACEAEGVRARRLEFGYASHSRFVEPVRERLLEGLADVRPVRGRIPFYSTVEAAEFDTAGLDAEYWFGNLRRPVRFQETVERLLADGFRVFVECGAHPVLTGAVQETAETAGREICSVGSLRRDEGGLRRFLTSAAEAFVQGVEVSWPVLFDGTGARTVDLPTYPFQRRHHWAPDGSASAAPTRDIRPDETAAVPADTMDLAGQLRADVASLPTTEQIARLLDQVRDGVATVLGLDARDEVRAEATFKELGVESLTGVELKNHLRARTGLHVPTSLIYDCPTPLAAAHYLRDELLGRPAEQAVVPAGIPVDEPIAIVGMGCRLPGGVSSPEGLWDLVASGVDAVSPFPTDRGWDVGGLFDPEPGVPGRSYVREGGFLHEAGEFDAGFFGISPREALAMDPQQRLLLETSWEALERAGIDPHTLRGSRTGVYAGVMAQEYGPRLHEGADGYEGYLLTGSSSSVASGRISYVLGLEGPAVTVDTACSSSLVALHLAVRALRSGECDLALAGGATVMAEPGMFVEFSRQRGLSAHGRCKAYSDSADGTGWAEGAGVLLVERLSDAVRHGRRVLAVVRGSAVNQDGASNGLTAPNGRSQSRLIRQALADARLGVADVDVVEGHGTGTRLGDPIEAQALLATYGQRDAGRPLRLGSLKSNVGHTQAAAGVAGVIKMVMAMRHGVLPKTLHVDEPTAEVDWSAGAVSLLREQEAWPRGERVRRAGVSSFGVSGTNAHVVVEEAPVPEDGEAIEGGAPLAVVPVVVSGRSAGAVAELAGRVSEVAGSGRLVDVGLSSVVSRSVFEHRSVVLAGDSAELNAGLDALAADGVSPVLVSGVASGEGGRSVFVFPGQGTQWAGMALGLWAESAVFAESMARCEAAFAGLVEWRLADVLGDGSALERVDVVQPASFAVMVSLAELWRSLGVVPDAVVGHSQGEIAAAVVAGGLSLEDGARVVVLRARLIGRELAGRGGMASVALPVAVVEERLAGWAGRLGVAVVNGPSATVVAGDVDAVGEFVTACEVEGVRARVLPVDYASHSAHVEDLKAELEQILAGIGPVTGGIPFYSTSEAAQIDTAGLDAGYWFGNLRRPVRFQETVERLLADGFRVFVECGAHPVLTGAVQETAESTGRQVCAVGSLRRDEGGLRRFLTSAAEAFVQGVGVSWPALFDGTGARTVDLPTYPFQRRRYWLESRPPAAVVPSGVQDGLSYEVVWKSLPVRESSRLDGRWLLVVPETLDADGTRIAHDLQHALTTHGATVSRVSVDVTTIDRADLSARLTTSAAEDQEPLGRVVSLLGWAEGVRAHGPNVPTSVAASLALVQAVGDAGFGVPVWAVTRGAVSVVPGEVPETAGAQLWALGRVAGLELPDRWGGLIDLPADADARTAGLAVRALAAGIADGEDQVAVRPSGAYGRRVVQAAHREPSGAKTEWRPRGTVLVTGGMGAIGTRVARWLARNGAEHLVLTGRRGAGTPGADELAGELRASGVQVTLAACDVSDRAALAALLDAHPPTAVFHTAGVLNDGTVDTLTPAHLDGVLSPKATAAVHLHELTAHLDLDAFVLFASVTGVWGNGGQAGYAMANAALDALAEQRRAGGLAATSISWGLWGGGGMAEGDGEVSLNRRGIRALEPATGIEALQRTLDQGATCRTVVDVDWGQFAPRTAALRRGRLFADLPEVRRVLESEGVAREDAGTVEPGAVLAERLASRSEAEQRRMLVELVRAEAAAVLRHDTTDLLAPRRSFKDAGFDSLTALELRNRLNTATGVVLPVTVVFDHPNPGALADFLYGEALGLSAARSSASDTADTTRPAAAPEEPIAIVGMACRYPGEARSPEELWKLLIDERDVIGPMPTDRGWDVGGLFDPEPGVPGRSYVREGGFLHEAGEFDAGFFGISPREALAMDPQQRLLLETSWEALERAGIDPHTLRGSQTGVYAGMFHQEYATRLHEAPVEFEGHLLTGTSGSVASGRISYVLGLEGPAVTVDTACSSSLVALHLAVRALRSGECDLALAGGVTVMAEPGVFVEFSRQRGLAADGRCKAFAAAADGTGWAEGVGVLAVERLSDAVRHGRRVLAVVRGSAVNQDGASNGLTAPNGPSQQRVIRQALADARLGVADVDVVEGHGTGTRLGDPIEAQALLATYGQRDAGRPLRLGSLKSNVGHTQAAAGVAGVIKMVMAMRHGVLPKTLHVDEVSPHVDWSAGAVSLLTEQEPWPRGERVRRAGVSAFGVSGTNAHVVVEEAPASEAPVAVEPVEPGAVGLLPVVPVVVSGRSAGAVAELASRLNESVRSDRLVDVGLSSVVSRSVFEHRSVVLAGDSAELSAGLDALAADGVSPVLVSGVASVGGGRSVFVFPGAGVKWAGMALGLWAESAVFAESMARCEAAFAGLVEWRLADVLGDGAALEREDVVQPASFAVMVSLAALWRSLGVVPDAVVGHSQGEIAAAVVAGGLSLEDGARVVVLRARVAEEVLSGGGIASVRLSRAEVEERLAGGGGGLSVAVVNAPSSTVVAGELGELDRFVAACEAEGVRARRLEFGYASHSRFVEPVRERLLEGLADVRPVRGRIPFYSTVEAGEFDTAGLDAEYWFGNLRRPVRFQETVERLLADGFRVFVECGAHPVLTGAVQETAETAGREVCAVGSLRRDEGGLRRFLTSAAEAFVQGVEVSWPVLFDGTGARTVDLPTYPFQRRHYWAQSSPAGAGSSAAARFGMTWEEHPLLGGALPLADSGELLLVGRISPASHSWIADHTVAGTALLPGTAFVDMALHAAAVAGCAGVEELSIEAPLPVHGGIRLQVVIDEPDSSARRRVSVFARPEEEDGDAGRWTRHATGVLTPDVAPEPGRPQWCRQAWPPSGSVRVEASELYDRFSALGYDYGEVFAGVEAVWLREGEAFAEVRLPTGAAPDAERFGVHPGLLDAALHPWLLGDFLSRPDGGSVLLPFAWRGITLHTAGADALRVRLGPAGEGALSLEAVDLSGAPVLSMDALVLRPLAQDRLAELVGGTTSTPLYRVDWQRSPIARTAPSATGLFGSLPSGAVRRWAVVGQGGVAARYATAEPGTGCVGVFPDLDALRTTLDSGADGPDIVLADFGARPGDAAPHGTDPADGARDTVRRGLALIQGWLSDERFAAARLAVLTEHAVATEADTRRTDLAGSALWGLMRSAQTEHPDRFVLVDHDGQDASYRTLPTALDSEIPQLALRAGETLAPELAVLPSPADGGPATSAAFDPEGTVLVTGATGTLGSLLARHLVTAHGVRHLLLLSRSGREAAGAAELERELRQRGAEFQLLSCDATDRAALKEALATVPAAHPLTAVIHTAGVLDDGVVEALTPERLDRVLRPKADAALNLHDLTEGMPLKAFVLYSGAVGLLGGAGQANYAAANAFLDGLAQHRHAQGLPAVSLAWGLWSATSTFTDHLGEVDLRRMERSGITPLTDEQGLDLFDRALGAAVDAPQLCVMGLDTAALRRQAAEHGPTSMPPLLRTLAAPPVRRGAGRSGRGGRAASATDAPSRAQALRERLTGLDAAARRDELLVLSQAQLADVLGFADKTAVDPVRSFREIGLDSLTAVELRNRLGVVTGLRLPPALVFDHPNLDALAAHLAELLAAEGRDDAGAAALSGIDALDRAVREMAADDTRRDAVRRRLAELLAVVGDAPRDGGRAPRAAADAGGRDAQADPDLLGRLDSASDDDLFAFIEDQL</sequence>
<evidence type="ECO:0000256" key="6">
    <source>
        <dbReference type="ARBA" id="ARBA00023268"/>
    </source>
</evidence>
<dbReference type="Gene3D" id="3.40.50.720">
    <property type="entry name" value="NAD(P)-binding Rossmann-like Domain"/>
    <property type="match status" value="2"/>
</dbReference>
<dbReference type="InterPro" id="IPR009081">
    <property type="entry name" value="PP-bd_ACP"/>
</dbReference>
<dbReference type="Pfam" id="PF21089">
    <property type="entry name" value="PKS_DH_N"/>
    <property type="match status" value="1"/>
</dbReference>
<dbReference type="SUPFAM" id="SSF51735">
    <property type="entry name" value="NAD(P)-binding Rossmann-fold domains"/>
    <property type="match status" value="4"/>
</dbReference>
<dbReference type="GO" id="GO:0005737">
    <property type="term" value="C:cytoplasm"/>
    <property type="evidence" value="ECO:0007669"/>
    <property type="project" value="TreeGrafter"/>
</dbReference>
<feature type="domain" description="Carrier" evidence="10">
    <location>
        <begin position="970"/>
        <end position="1045"/>
    </location>
</feature>
<evidence type="ECO:0000256" key="8">
    <source>
        <dbReference type="PROSITE-ProRule" id="PRU01363"/>
    </source>
</evidence>
<evidence type="ECO:0000256" key="3">
    <source>
        <dbReference type="ARBA" id="ARBA00022553"/>
    </source>
</evidence>
<dbReference type="InterPro" id="IPR018201">
    <property type="entry name" value="Ketoacyl_synth_AS"/>
</dbReference>
<accession>Q5SFB4</accession>
<keyword evidence="3" id="KW-0597">Phosphoprotein</keyword>
<dbReference type="InterPro" id="IPR050091">
    <property type="entry name" value="PKS_NRPS_Biosynth_Enz"/>
</dbReference>
<dbReference type="InterPro" id="IPR036736">
    <property type="entry name" value="ACP-like_sf"/>
</dbReference>
<dbReference type="GO" id="GO:0031177">
    <property type="term" value="F:phosphopantetheine binding"/>
    <property type="evidence" value="ECO:0007669"/>
    <property type="project" value="InterPro"/>
</dbReference>
<dbReference type="SUPFAM" id="SSF52151">
    <property type="entry name" value="FabD/lysophospholipase-like"/>
    <property type="match status" value="3"/>
</dbReference>
<dbReference type="InterPro" id="IPR016039">
    <property type="entry name" value="Thiolase-like"/>
</dbReference>
<dbReference type="CDD" id="cd08952">
    <property type="entry name" value="KR_1_SDR_x"/>
    <property type="match status" value="1"/>
</dbReference>
<dbReference type="InterPro" id="IPR020841">
    <property type="entry name" value="PKS_Beta-ketoAc_synthase_dom"/>
</dbReference>
<dbReference type="SUPFAM" id="SSF47336">
    <property type="entry name" value="ACP-like"/>
    <property type="match status" value="3"/>
</dbReference>
<name>Q5SFB4_STRBI</name>
<feature type="region of interest" description="N-terminal hotdog fold" evidence="8">
    <location>
        <begin position="3458"/>
        <end position="3582"/>
    </location>
</feature>
<feature type="active site" description="Proton donor; for dehydratase activity" evidence="8">
    <location>
        <position position="3659"/>
    </location>
</feature>
<organism evidence="13">
    <name type="scientific">Streptomyces bikiniensis</name>
    <dbReference type="NCBI Taxonomy" id="1896"/>
    <lineage>
        <taxon>Bacteria</taxon>
        <taxon>Bacillati</taxon>
        <taxon>Actinomycetota</taxon>
        <taxon>Actinomycetes</taxon>
        <taxon>Kitasatosporales</taxon>
        <taxon>Streptomycetaceae</taxon>
        <taxon>Streptomyces</taxon>
    </lineage>
</organism>
<dbReference type="InterPro" id="IPR014043">
    <property type="entry name" value="Acyl_transferase_dom"/>
</dbReference>
<keyword evidence="7" id="KW-0012">Acyltransferase</keyword>
<dbReference type="Pfam" id="PF00698">
    <property type="entry name" value="Acyl_transf_1"/>
    <property type="match status" value="3"/>
</dbReference>
<dbReference type="InterPro" id="IPR049551">
    <property type="entry name" value="PKS_DH_C"/>
</dbReference>
<evidence type="ECO:0000313" key="13">
    <source>
        <dbReference type="EMBL" id="AAS79459.1"/>
    </source>
</evidence>
<dbReference type="SMART" id="SM00823">
    <property type="entry name" value="PKS_PP"/>
    <property type="match status" value="3"/>
</dbReference>
<evidence type="ECO:0000256" key="4">
    <source>
        <dbReference type="ARBA" id="ARBA00022679"/>
    </source>
</evidence>
<dbReference type="SMART" id="SM00826">
    <property type="entry name" value="PKS_DH"/>
    <property type="match status" value="1"/>
</dbReference>
<dbReference type="Gene3D" id="3.30.70.3290">
    <property type="match status" value="3"/>
</dbReference>
<keyword evidence="2" id="KW-0596">Phosphopantetheine</keyword>
<evidence type="ECO:0000256" key="2">
    <source>
        <dbReference type="ARBA" id="ARBA00022450"/>
    </source>
</evidence>
<dbReference type="PANTHER" id="PTHR43775:SF51">
    <property type="entry name" value="INACTIVE PHENOLPHTHIOCEROL SYNTHESIS POLYKETIDE SYNTHASE TYPE I PKS1-RELATED"/>
    <property type="match status" value="1"/>
</dbReference>
<dbReference type="Pfam" id="PF00550">
    <property type="entry name" value="PP-binding"/>
    <property type="match status" value="3"/>
</dbReference>
<dbReference type="InterPro" id="IPR001227">
    <property type="entry name" value="Ac_transferase_dom_sf"/>
</dbReference>
<dbReference type="Pfam" id="PF00109">
    <property type="entry name" value="ketoacyl-synt"/>
    <property type="match status" value="3"/>
</dbReference>
<keyword evidence="4" id="KW-0808">Transferase</keyword>
<dbReference type="InterPro" id="IPR049900">
    <property type="entry name" value="PKS_mFAS_DH"/>
</dbReference>
<feature type="active site" description="Proton acceptor; for dehydratase activity" evidence="8">
    <location>
        <position position="3490"/>
    </location>
</feature>
<dbReference type="InterPro" id="IPR032821">
    <property type="entry name" value="PKS_assoc"/>
</dbReference>
<dbReference type="InterPro" id="IPR020806">
    <property type="entry name" value="PKS_PP-bd"/>
</dbReference>
<dbReference type="CDD" id="cd08956">
    <property type="entry name" value="KR_3_FAS_SDR_x"/>
    <property type="match status" value="1"/>
</dbReference>